<feature type="transmembrane region" description="Helical" evidence="6">
    <location>
        <begin position="457"/>
        <end position="477"/>
    </location>
</feature>
<dbReference type="InterPro" id="IPR036259">
    <property type="entry name" value="MFS_trans_sf"/>
</dbReference>
<evidence type="ECO:0000256" key="6">
    <source>
        <dbReference type="SAM" id="Phobius"/>
    </source>
</evidence>
<feature type="transmembrane region" description="Helical" evidence="6">
    <location>
        <begin position="221"/>
        <end position="243"/>
    </location>
</feature>
<feature type="domain" description="Major facilitator superfamily (MFS) profile" evidence="7">
    <location>
        <begin position="48"/>
        <end position="486"/>
    </location>
</feature>
<feature type="transmembrane region" description="Helical" evidence="6">
    <location>
        <begin position="121"/>
        <end position="139"/>
    </location>
</feature>
<dbReference type="AlphaFoldDB" id="A0A8H3G6R8"/>
<gene>
    <name evidence="8" type="ORF">RDB_LOCUS52124</name>
</gene>
<comment type="subcellular location">
    <subcellularLocation>
        <location evidence="1">Membrane</location>
        <topology evidence="1">Multi-pass membrane protein</topology>
    </subcellularLocation>
</comment>
<feature type="transmembrane region" description="Helical" evidence="6">
    <location>
        <begin position="293"/>
        <end position="315"/>
    </location>
</feature>
<evidence type="ECO:0000256" key="5">
    <source>
        <dbReference type="ARBA" id="ARBA00023136"/>
    </source>
</evidence>
<dbReference type="InterPro" id="IPR011701">
    <property type="entry name" value="MFS"/>
</dbReference>
<dbReference type="CDD" id="cd17330">
    <property type="entry name" value="MFS_SLC46_TetA_like"/>
    <property type="match status" value="1"/>
</dbReference>
<name>A0A8H3G6R8_9AGAM</name>
<accession>A0A8H3G6R8</accession>
<dbReference type="PROSITE" id="PS50850">
    <property type="entry name" value="MFS"/>
    <property type="match status" value="1"/>
</dbReference>
<dbReference type="InterPro" id="IPR001958">
    <property type="entry name" value="Tet-R_TetA/multi-R_MdtG-like"/>
</dbReference>
<dbReference type="Gene3D" id="1.20.1250.20">
    <property type="entry name" value="MFS general substrate transporter like domains"/>
    <property type="match status" value="1"/>
</dbReference>
<protein>
    <recommendedName>
        <fullName evidence="7">Major facilitator superfamily (MFS) profile domain-containing protein</fullName>
    </recommendedName>
</protein>
<evidence type="ECO:0000259" key="7">
    <source>
        <dbReference type="PROSITE" id="PS50850"/>
    </source>
</evidence>
<keyword evidence="5 6" id="KW-0472">Membrane</keyword>
<keyword evidence="2" id="KW-0813">Transport</keyword>
<keyword evidence="3 6" id="KW-0812">Transmembrane</keyword>
<feature type="transmembrane region" description="Helical" evidence="6">
    <location>
        <begin position="388"/>
        <end position="413"/>
    </location>
</feature>
<sequence>MSEEQRPLLGPTHLPHDDTCPALEAVLGSVRQENEDERNKITPLPMKQLSILLVMQLSEPIAYTVIYPFVAQLVNETGITGGDGSKIGYYAGMIESIFFLTESLFTLQYGRISDRIGRRPVLMFGLFGQAVSIFAVGLSKRFWQLIFSRSLSGALNGNIGVMKSMVVELTDETNQAQAFAFLPIIWSTGSTLGPFLGGTLSHPAKLLPDVFDTPFWNKYPYFLPCLIAAIYSSCVFIVGGLFLKETHNVHSEHTHAENVAEYDGISSSPTQPKRSTPVRAVLTKRACIAIANYAFLAFSDIAYLGLLPVFLAVSVQDGGLGFSPRTIGLVLGLQGVITGLFQVFFFAPLHRRLGSKKLYVTAYLCYSPLILSLPVMHAFAVLEMKRAVWIVIGIHIALSCPAFMAFGCILMYVNSSALSKASLGTLNGVSQTTVSIIRAIGPATATSLFSLSVRKNILGGNFVYAILLGISCLGVYASRWLKEERRAYQ</sequence>
<evidence type="ECO:0000256" key="2">
    <source>
        <dbReference type="ARBA" id="ARBA00022448"/>
    </source>
</evidence>
<comment type="caution">
    <text evidence="8">The sequence shown here is derived from an EMBL/GenBank/DDBJ whole genome shotgun (WGS) entry which is preliminary data.</text>
</comment>
<feature type="transmembrane region" description="Helical" evidence="6">
    <location>
        <begin position="327"/>
        <end position="346"/>
    </location>
</feature>
<feature type="transmembrane region" description="Helical" evidence="6">
    <location>
        <begin position="358"/>
        <end position="382"/>
    </location>
</feature>
<dbReference type="EMBL" id="CAJMWX010000992">
    <property type="protein sequence ID" value="CAE6442051.1"/>
    <property type="molecule type" value="Genomic_DNA"/>
</dbReference>
<reference evidence="8" key="1">
    <citation type="submission" date="2021-01" db="EMBL/GenBank/DDBJ databases">
        <authorList>
            <person name="Kaushik A."/>
        </authorList>
    </citation>
    <scope>NUCLEOTIDE SEQUENCE</scope>
    <source>
        <strain evidence="8">AG4-R118</strain>
    </source>
</reference>
<dbReference type="GO" id="GO:0016020">
    <property type="term" value="C:membrane"/>
    <property type="evidence" value="ECO:0007669"/>
    <property type="project" value="UniProtKB-SubCell"/>
</dbReference>
<dbReference type="PANTHER" id="PTHR23504">
    <property type="entry name" value="MAJOR FACILITATOR SUPERFAMILY DOMAIN-CONTAINING PROTEIN 10"/>
    <property type="match status" value="1"/>
</dbReference>
<dbReference type="Pfam" id="PF07690">
    <property type="entry name" value="MFS_1"/>
    <property type="match status" value="1"/>
</dbReference>
<dbReference type="PRINTS" id="PR01035">
    <property type="entry name" value="TCRTETA"/>
</dbReference>
<keyword evidence="4 6" id="KW-1133">Transmembrane helix</keyword>
<dbReference type="InterPro" id="IPR020846">
    <property type="entry name" value="MFS_dom"/>
</dbReference>
<evidence type="ECO:0000256" key="3">
    <source>
        <dbReference type="ARBA" id="ARBA00022692"/>
    </source>
</evidence>
<dbReference type="PANTHER" id="PTHR23504:SF15">
    <property type="entry name" value="MAJOR FACILITATOR SUPERFAMILY (MFS) PROFILE DOMAIN-CONTAINING PROTEIN"/>
    <property type="match status" value="1"/>
</dbReference>
<evidence type="ECO:0000313" key="9">
    <source>
        <dbReference type="Proteomes" id="UP000663888"/>
    </source>
</evidence>
<feature type="transmembrane region" description="Helical" evidence="6">
    <location>
        <begin position="434"/>
        <end position="451"/>
    </location>
</feature>
<dbReference type="SUPFAM" id="SSF103473">
    <property type="entry name" value="MFS general substrate transporter"/>
    <property type="match status" value="1"/>
</dbReference>
<dbReference type="GO" id="GO:0022857">
    <property type="term" value="F:transmembrane transporter activity"/>
    <property type="evidence" value="ECO:0007669"/>
    <property type="project" value="InterPro"/>
</dbReference>
<proteinExistence type="predicted"/>
<dbReference type="Proteomes" id="UP000663888">
    <property type="component" value="Unassembled WGS sequence"/>
</dbReference>
<evidence type="ECO:0000256" key="1">
    <source>
        <dbReference type="ARBA" id="ARBA00004141"/>
    </source>
</evidence>
<evidence type="ECO:0000313" key="8">
    <source>
        <dbReference type="EMBL" id="CAE6442051.1"/>
    </source>
</evidence>
<organism evidence="8 9">
    <name type="scientific">Rhizoctonia solani</name>
    <dbReference type="NCBI Taxonomy" id="456999"/>
    <lineage>
        <taxon>Eukaryota</taxon>
        <taxon>Fungi</taxon>
        <taxon>Dikarya</taxon>
        <taxon>Basidiomycota</taxon>
        <taxon>Agaricomycotina</taxon>
        <taxon>Agaricomycetes</taxon>
        <taxon>Cantharellales</taxon>
        <taxon>Ceratobasidiaceae</taxon>
        <taxon>Rhizoctonia</taxon>
    </lineage>
</organism>
<evidence type="ECO:0000256" key="4">
    <source>
        <dbReference type="ARBA" id="ARBA00022989"/>
    </source>
</evidence>